<dbReference type="RefSeq" id="XP_024697928.1">
    <property type="nucleotide sequence ID" value="XM_024841888.1"/>
</dbReference>
<evidence type="ECO:0000313" key="3">
    <source>
        <dbReference type="Proteomes" id="UP000234254"/>
    </source>
</evidence>
<gene>
    <name evidence="2" type="ORF">P168DRAFT_34891</name>
</gene>
<organism evidence="2 3">
    <name type="scientific">Aspergillus campestris (strain IBT 28561)</name>
    <dbReference type="NCBI Taxonomy" id="1392248"/>
    <lineage>
        <taxon>Eukaryota</taxon>
        <taxon>Fungi</taxon>
        <taxon>Dikarya</taxon>
        <taxon>Ascomycota</taxon>
        <taxon>Pezizomycotina</taxon>
        <taxon>Eurotiomycetes</taxon>
        <taxon>Eurotiomycetidae</taxon>
        <taxon>Eurotiales</taxon>
        <taxon>Aspergillaceae</taxon>
        <taxon>Aspergillus</taxon>
        <taxon>Aspergillus subgen. Circumdati</taxon>
    </lineage>
</organism>
<feature type="region of interest" description="Disordered" evidence="1">
    <location>
        <begin position="63"/>
        <end position="98"/>
    </location>
</feature>
<dbReference type="AlphaFoldDB" id="A0A2I1DHH9"/>
<reference evidence="2" key="1">
    <citation type="submission" date="2016-12" db="EMBL/GenBank/DDBJ databases">
        <title>The genomes of Aspergillus section Nigri reveals drivers in fungal speciation.</title>
        <authorList>
            <consortium name="DOE Joint Genome Institute"/>
            <person name="Vesth T.C."/>
            <person name="Nybo J."/>
            <person name="Theobald S."/>
            <person name="Brandl J."/>
            <person name="Frisvad J.C."/>
            <person name="Nielsen K.F."/>
            <person name="Lyhne E.K."/>
            <person name="Kogle M.E."/>
            <person name="Kuo A."/>
            <person name="Riley R."/>
            <person name="Clum A."/>
            <person name="Nolan M."/>
            <person name="Lipzen A."/>
            <person name="Salamov A."/>
            <person name="Henrissat B."/>
            <person name="Wiebenga A."/>
            <person name="De vries R.P."/>
            <person name="Grigoriev I.V."/>
            <person name="Mortensen U.H."/>
            <person name="Andersen M.R."/>
            <person name="Baker S.E."/>
        </authorList>
    </citation>
    <scope>NUCLEOTIDE SEQUENCE</scope>
    <source>
        <strain evidence="2">IBT 28561</strain>
    </source>
</reference>
<dbReference type="Proteomes" id="UP000234254">
    <property type="component" value="Unassembled WGS sequence"/>
</dbReference>
<dbReference type="GeneID" id="36549417"/>
<dbReference type="EMBL" id="MSFM01000001">
    <property type="protein sequence ID" value="PKY09334.1"/>
    <property type="molecule type" value="Genomic_DNA"/>
</dbReference>
<comment type="caution">
    <text evidence="2">The sequence shown here is derived from an EMBL/GenBank/DDBJ whole genome shotgun (WGS) entry which is preliminary data.</text>
</comment>
<evidence type="ECO:0000313" key="2">
    <source>
        <dbReference type="EMBL" id="PKY09334.1"/>
    </source>
</evidence>
<accession>A0A2I1DHH9</accession>
<protein>
    <submittedName>
        <fullName evidence="2">Uncharacterized protein</fullName>
    </submittedName>
</protein>
<keyword evidence="3" id="KW-1185">Reference proteome</keyword>
<proteinExistence type="predicted"/>
<name>A0A2I1DHH9_ASPC2</name>
<sequence length="162" mass="17889">MMDQVAQIGMKTTQMHTGMAQCDFFLIQHGVELNDMTSNAVHPQGVRGGEACSSLGRIRNLVGDSTRDRLSDTRGPTEKLKAERPNDSHEAEDGEDDWRAREQRDVTVCLVCLMTQTAIAQLIWTKLQSTEDEVRTTDNKTGLIPVATVSQLQNGVISPGYN</sequence>
<feature type="compositionally biased region" description="Basic and acidic residues" evidence="1">
    <location>
        <begin position="65"/>
        <end position="98"/>
    </location>
</feature>
<evidence type="ECO:0000256" key="1">
    <source>
        <dbReference type="SAM" id="MobiDB-lite"/>
    </source>
</evidence>
<dbReference type="VEuPathDB" id="FungiDB:P168DRAFT_34891"/>